<keyword evidence="4 7" id="KW-0863">Zinc-finger</keyword>
<evidence type="ECO:0000256" key="1">
    <source>
        <dbReference type="ARBA" id="ARBA00004496"/>
    </source>
</evidence>
<evidence type="ECO:0000256" key="6">
    <source>
        <dbReference type="ARBA" id="ARBA00023054"/>
    </source>
</evidence>
<dbReference type="FunFam" id="1.20.5.390:FF:000002">
    <property type="entry name" value="NF-kappa-B essential modulator isoform X1"/>
    <property type="match status" value="1"/>
</dbReference>
<keyword evidence="3" id="KW-0479">Metal-binding</keyword>
<keyword evidence="6 8" id="KW-0175">Coiled coil</keyword>
<dbReference type="Proteomes" id="UP000694563">
    <property type="component" value="Chromosome 32"/>
</dbReference>
<comment type="subcellular location">
    <subcellularLocation>
        <location evidence="1">Cytoplasm</location>
    </subcellularLocation>
</comment>
<dbReference type="InterPro" id="IPR032419">
    <property type="entry name" value="CC2-LZ_dom"/>
</dbReference>
<dbReference type="GO" id="GO:0005634">
    <property type="term" value="C:nucleus"/>
    <property type="evidence" value="ECO:0007669"/>
    <property type="project" value="TreeGrafter"/>
</dbReference>
<protein>
    <submittedName>
        <fullName evidence="11">Inhibitor of nuclear factor kappa B kinase regulatory subunit gamma</fullName>
    </submittedName>
</protein>
<evidence type="ECO:0000259" key="10">
    <source>
        <dbReference type="PROSITE" id="PS51801"/>
    </source>
</evidence>
<feature type="compositionally biased region" description="Pro residues" evidence="9">
    <location>
        <begin position="299"/>
        <end position="318"/>
    </location>
</feature>
<evidence type="ECO:0000256" key="9">
    <source>
        <dbReference type="SAM" id="MobiDB-lite"/>
    </source>
</evidence>
<organism evidence="11 12">
    <name type="scientific">Catharus ustulatus</name>
    <name type="common">Russet-backed thrush</name>
    <name type="synonym">Hylocichla ustulatus</name>
    <dbReference type="NCBI Taxonomy" id="91951"/>
    <lineage>
        <taxon>Eukaryota</taxon>
        <taxon>Metazoa</taxon>
        <taxon>Chordata</taxon>
        <taxon>Craniata</taxon>
        <taxon>Vertebrata</taxon>
        <taxon>Euteleostomi</taxon>
        <taxon>Archelosauria</taxon>
        <taxon>Archosauria</taxon>
        <taxon>Dinosauria</taxon>
        <taxon>Saurischia</taxon>
        <taxon>Theropoda</taxon>
        <taxon>Coelurosauria</taxon>
        <taxon>Aves</taxon>
        <taxon>Neognathae</taxon>
        <taxon>Neoaves</taxon>
        <taxon>Telluraves</taxon>
        <taxon>Australaves</taxon>
        <taxon>Passeriformes</taxon>
        <taxon>Turdidae</taxon>
        <taxon>Catharus</taxon>
    </lineage>
</organism>
<dbReference type="AlphaFoldDB" id="A0A8C3V0R6"/>
<dbReference type="GO" id="GO:0008385">
    <property type="term" value="C:IkappaB kinase complex"/>
    <property type="evidence" value="ECO:0007669"/>
    <property type="project" value="TreeGrafter"/>
</dbReference>
<dbReference type="GO" id="GO:0008270">
    <property type="term" value="F:zinc ion binding"/>
    <property type="evidence" value="ECO:0007669"/>
    <property type="project" value="UniProtKB-KW"/>
</dbReference>
<dbReference type="Gene3D" id="1.20.5.990">
    <property type="entry name" value="Nemo cc2-lz domain - 1d5 darpin complex"/>
    <property type="match status" value="1"/>
</dbReference>
<feature type="region of interest" description="Disordered" evidence="9">
    <location>
        <begin position="268"/>
        <end position="320"/>
    </location>
</feature>
<dbReference type="FunFam" id="1.20.5.990:FF:000003">
    <property type="entry name" value="NF-kappa-B essential modulator isoform X1"/>
    <property type="match status" value="1"/>
</dbReference>
<evidence type="ECO:0000256" key="8">
    <source>
        <dbReference type="SAM" id="Coils"/>
    </source>
</evidence>
<evidence type="ECO:0000313" key="12">
    <source>
        <dbReference type="Proteomes" id="UP000694563"/>
    </source>
</evidence>
<evidence type="ECO:0000256" key="7">
    <source>
        <dbReference type="PROSITE-ProRule" id="PRU01142"/>
    </source>
</evidence>
<feature type="domain" description="CCHC NOA-type" evidence="10">
    <location>
        <begin position="317"/>
        <end position="347"/>
    </location>
</feature>
<evidence type="ECO:0000256" key="2">
    <source>
        <dbReference type="ARBA" id="ARBA00022490"/>
    </source>
</evidence>
<accession>A0A8C3V0R6</accession>
<feature type="coiled-coil region" evidence="8">
    <location>
        <begin position="195"/>
        <end position="267"/>
    </location>
</feature>
<dbReference type="Pfam" id="PF16516">
    <property type="entry name" value="CC2-LZ"/>
    <property type="match status" value="1"/>
</dbReference>
<keyword evidence="5" id="KW-0862">Zinc</keyword>
<dbReference type="PROSITE" id="PS51801">
    <property type="entry name" value="ZF_CCHC_NOA"/>
    <property type="match status" value="1"/>
</dbReference>
<feature type="compositionally biased region" description="Low complexity" evidence="9">
    <location>
        <begin position="283"/>
        <end position="292"/>
    </location>
</feature>
<evidence type="ECO:0000256" key="5">
    <source>
        <dbReference type="ARBA" id="ARBA00022833"/>
    </source>
</evidence>
<evidence type="ECO:0000313" key="11">
    <source>
        <dbReference type="Ensembl" id="ENSCUSP00005021360.1"/>
    </source>
</evidence>
<dbReference type="Ensembl" id="ENSCUST00005022136.1">
    <property type="protein sequence ID" value="ENSCUSP00005021360.1"/>
    <property type="gene ID" value="ENSCUSG00005013566.1"/>
</dbReference>
<keyword evidence="2" id="KW-0963">Cytoplasm</keyword>
<feature type="coiled-coil region" evidence="8">
    <location>
        <begin position="79"/>
        <end position="141"/>
    </location>
</feature>
<keyword evidence="12" id="KW-1185">Reference proteome</keyword>
<dbReference type="Pfam" id="PF18414">
    <property type="entry name" value="zf_C2H2_10"/>
    <property type="match status" value="1"/>
</dbReference>
<dbReference type="GO" id="GO:0043123">
    <property type="term" value="P:positive regulation of canonical NF-kappaB signal transduction"/>
    <property type="evidence" value="ECO:0007669"/>
    <property type="project" value="TreeGrafter"/>
</dbReference>
<proteinExistence type="predicted"/>
<dbReference type="GO" id="GO:0070530">
    <property type="term" value="F:K63-linked polyubiquitin modification-dependent protein binding"/>
    <property type="evidence" value="ECO:0007669"/>
    <property type="project" value="InterPro"/>
</dbReference>
<name>A0A8C3V0R6_CATUS</name>
<evidence type="ECO:0000256" key="3">
    <source>
        <dbReference type="ARBA" id="ARBA00022723"/>
    </source>
</evidence>
<dbReference type="Gene3D" id="1.20.5.390">
    <property type="entry name" value="L1 transposable element, trimerization domain"/>
    <property type="match status" value="1"/>
</dbReference>
<sequence length="347" mass="38080">QRVTVSLSLSPAGQGPGAGPGDTQEVTVSLSLSPAGQGPGDTQGVIVSLSLSPAGQGPGPGPGDTQGVTCPCPCPQQDKAQVQAQVTSLLGELRESQNRLERSRAEREHLERRARSDAERCQQLEEVTQGHQVQLDQLRLQVTNLETALRVERRGATEEKRKLVQLQAAYHHLFQEYDAHIKASLEGDKRSQEQLRAAEAALALKQDLIDRLKAEAERQRAALETIPVLQAQADIYRADFEAERAAREQLHGQREALQEELKQLRLRLGGDGARYGNTRKKTQTTQKTPQNTPKHHPPHPILVPPNPLSFGGVPPPPEEGPDLCCPKCQYKAPDMDTLQIHVMDCIK</sequence>
<feature type="region of interest" description="Disordered" evidence="9">
    <location>
        <begin position="1"/>
        <end position="64"/>
    </location>
</feature>
<dbReference type="PANTHER" id="PTHR31553">
    <property type="entry name" value="NF-KAPPA-B ESSENTIAL MODULATOR"/>
    <property type="match status" value="1"/>
</dbReference>
<dbReference type="CDD" id="cd09803">
    <property type="entry name" value="UBAN"/>
    <property type="match status" value="1"/>
</dbReference>
<dbReference type="InterPro" id="IPR034735">
    <property type="entry name" value="NEMO_ZF"/>
</dbReference>
<feature type="compositionally biased region" description="Polar residues" evidence="9">
    <location>
        <begin position="24"/>
        <end position="34"/>
    </location>
</feature>
<dbReference type="PANTHER" id="PTHR31553:SF3">
    <property type="entry name" value="NF-KAPPA-B ESSENTIAL MODULATOR"/>
    <property type="match status" value="1"/>
</dbReference>
<reference evidence="11" key="3">
    <citation type="submission" date="2025-09" db="UniProtKB">
        <authorList>
            <consortium name="Ensembl"/>
        </authorList>
    </citation>
    <scope>IDENTIFICATION</scope>
</reference>
<dbReference type="InterPro" id="IPR051301">
    <property type="entry name" value="Optineurin/NFkB_EssMod"/>
</dbReference>
<reference evidence="11" key="1">
    <citation type="submission" date="2020-10" db="EMBL/GenBank/DDBJ databases">
        <title>Catharus ustulatus (Swainson's thrush) genome, bCatUst1, primary haplotype v2.</title>
        <authorList>
            <person name="Delmore K."/>
            <person name="Vafadar M."/>
            <person name="Formenti G."/>
            <person name="Chow W."/>
            <person name="Pelan S."/>
            <person name="Howe K."/>
            <person name="Rhie A."/>
            <person name="Mountcastle J."/>
            <person name="Haase B."/>
            <person name="Fedrigo O."/>
            <person name="Jarvis E.D."/>
        </authorList>
    </citation>
    <scope>NUCLEOTIDE SEQUENCE [LARGE SCALE GENOMIC DNA]</scope>
</reference>
<evidence type="ECO:0000256" key="4">
    <source>
        <dbReference type="ARBA" id="ARBA00022771"/>
    </source>
</evidence>
<reference evidence="11" key="2">
    <citation type="submission" date="2025-08" db="UniProtKB">
        <authorList>
            <consortium name="Ensembl"/>
        </authorList>
    </citation>
    <scope>IDENTIFICATION</scope>
</reference>